<feature type="domain" description="Metallo-beta-lactamase" evidence="1">
    <location>
        <begin position="16"/>
        <end position="204"/>
    </location>
</feature>
<dbReference type="InterPro" id="IPR001279">
    <property type="entry name" value="Metallo-B-lactamas"/>
</dbReference>
<dbReference type="Gene3D" id="3.60.15.10">
    <property type="entry name" value="Ribonuclease Z/Hydroxyacylglutathione hydrolase-like"/>
    <property type="match status" value="1"/>
</dbReference>
<evidence type="ECO:0000259" key="1">
    <source>
        <dbReference type="SMART" id="SM00849"/>
    </source>
</evidence>
<dbReference type="Pfam" id="PF00753">
    <property type="entry name" value="Lactamase_B"/>
    <property type="match status" value="1"/>
</dbReference>
<dbReference type="EMBL" id="CACVAW010000035">
    <property type="protein sequence ID" value="CAA6809072.1"/>
    <property type="molecule type" value="Genomic_DNA"/>
</dbReference>
<dbReference type="CDD" id="cd07713">
    <property type="entry name" value="DHPS-like_MBL-fold"/>
    <property type="match status" value="1"/>
</dbReference>
<name>A0A6S6T1L0_9BACT</name>
<accession>A0A6S6T1L0</accession>
<dbReference type="GO" id="GO:0016787">
    <property type="term" value="F:hydrolase activity"/>
    <property type="evidence" value="ECO:0007669"/>
    <property type="project" value="UniProtKB-KW"/>
</dbReference>
<dbReference type="PANTHER" id="PTHR13754:SF13">
    <property type="entry name" value="METALLO-BETA-LACTAMASE SUPERFAMILY PROTEIN (AFU_ORTHOLOGUE AFUA_3G07630)"/>
    <property type="match status" value="1"/>
</dbReference>
<sequence length="233" mass="26046">MKIVFDNYNHDKECTSLWGFSLYVEEHKLLFDTGSNGRVLLANIKKMGIDVSDIKYIFITHTHWDHMGGIDSIIELNSDLTVFLPKSMSRNFVKDLETQVKEVIVCGEKPEKIFDGVYTTGTMKKDRSIEAEQSLILDNEYPVLITGCSHNGIDNVAKVARDALNKDLKAVVGGLHLRIASEKKILDVIDKLKELGVEKTVPTHCAGDLCIELFEKHFGEGYIKGGAGKVFTL</sequence>
<dbReference type="InterPro" id="IPR041712">
    <property type="entry name" value="DHPS-like_MBL-fold"/>
</dbReference>
<dbReference type="SMART" id="SM00849">
    <property type="entry name" value="Lactamase_B"/>
    <property type="match status" value="1"/>
</dbReference>
<proteinExistence type="predicted"/>
<dbReference type="GO" id="GO:0016740">
    <property type="term" value="F:transferase activity"/>
    <property type="evidence" value="ECO:0007669"/>
    <property type="project" value="TreeGrafter"/>
</dbReference>
<dbReference type="SUPFAM" id="SSF56281">
    <property type="entry name" value="Metallo-hydrolase/oxidoreductase"/>
    <property type="match status" value="1"/>
</dbReference>
<gene>
    <name evidence="2" type="ORF">HELGO_WM17426</name>
</gene>
<protein>
    <submittedName>
        <fullName evidence="2">Metal-dependent hydrolases of the beta-lactamase superfamily II</fullName>
    </submittedName>
</protein>
<dbReference type="InterPro" id="IPR036866">
    <property type="entry name" value="RibonucZ/Hydroxyglut_hydro"/>
</dbReference>
<dbReference type="InterPro" id="IPR052926">
    <property type="entry name" value="Metallo-beta-lactamase_dom"/>
</dbReference>
<organism evidence="2">
    <name type="scientific">uncultured Campylobacterales bacterium</name>
    <dbReference type="NCBI Taxonomy" id="352960"/>
    <lineage>
        <taxon>Bacteria</taxon>
        <taxon>Pseudomonadati</taxon>
        <taxon>Campylobacterota</taxon>
        <taxon>Epsilonproteobacteria</taxon>
        <taxon>Campylobacterales</taxon>
        <taxon>environmental samples</taxon>
    </lineage>
</organism>
<evidence type="ECO:0000313" key="2">
    <source>
        <dbReference type="EMBL" id="CAA6809072.1"/>
    </source>
</evidence>
<reference evidence="2" key="1">
    <citation type="submission" date="2020-01" db="EMBL/GenBank/DDBJ databases">
        <authorList>
            <person name="Meier V. D."/>
            <person name="Meier V D."/>
        </authorList>
    </citation>
    <scope>NUCLEOTIDE SEQUENCE</scope>
    <source>
        <strain evidence="2">HLG_WM_MAG_12</strain>
    </source>
</reference>
<dbReference type="AlphaFoldDB" id="A0A6S6T1L0"/>
<keyword evidence="2" id="KW-0378">Hydrolase</keyword>
<dbReference type="PANTHER" id="PTHR13754">
    <property type="entry name" value="METALLO-BETA-LACTAMASE SUPERFAMILY PROTEIN"/>
    <property type="match status" value="1"/>
</dbReference>